<feature type="region of interest" description="Disordered" evidence="1">
    <location>
        <begin position="1"/>
        <end position="38"/>
    </location>
</feature>
<evidence type="ECO:0000313" key="2">
    <source>
        <dbReference type="EMBL" id="CAK0896164.1"/>
    </source>
</evidence>
<keyword evidence="3" id="KW-1185">Reference proteome</keyword>
<reference evidence="2" key="1">
    <citation type="submission" date="2023-10" db="EMBL/GenBank/DDBJ databases">
        <authorList>
            <person name="Chen Y."/>
            <person name="Shah S."/>
            <person name="Dougan E. K."/>
            <person name="Thang M."/>
            <person name="Chan C."/>
        </authorList>
    </citation>
    <scope>NUCLEOTIDE SEQUENCE [LARGE SCALE GENOMIC DNA]</scope>
</reference>
<feature type="region of interest" description="Disordered" evidence="1">
    <location>
        <begin position="227"/>
        <end position="266"/>
    </location>
</feature>
<feature type="region of interest" description="Disordered" evidence="1">
    <location>
        <begin position="143"/>
        <end position="203"/>
    </location>
</feature>
<protein>
    <submittedName>
        <fullName evidence="2">Uncharacterized protein</fullName>
    </submittedName>
</protein>
<organism evidence="2 3">
    <name type="scientific">Prorocentrum cordatum</name>
    <dbReference type="NCBI Taxonomy" id="2364126"/>
    <lineage>
        <taxon>Eukaryota</taxon>
        <taxon>Sar</taxon>
        <taxon>Alveolata</taxon>
        <taxon>Dinophyceae</taxon>
        <taxon>Prorocentrales</taxon>
        <taxon>Prorocentraceae</taxon>
        <taxon>Prorocentrum</taxon>
    </lineage>
</organism>
<name>A0ABN9XDW6_9DINO</name>
<feature type="compositionally biased region" description="Basic and acidic residues" evidence="1">
    <location>
        <begin position="170"/>
        <end position="180"/>
    </location>
</feature>
<proteinExistence type="predicted"/>
<evidence type="ECO:0000313" key="3">
    <source>
        <dbReference type="Proteomes" id="UP001189429"/>
    </source>
</evidence>
<gene>
    <name evidence="2" type="ORF">PCOR1329_LOCUS74708</name>
</gene>
<evidence type="ECO:0000256" key="1">
    <source>
        <dbReference type="SAM" id="MobiDB-lite"/>
    </source>
</evidence>
<comment type="caution">
    <text evidence="2">The sequence shown here is derived from an EMBL/GenBank/DDBJ whole genome shotgun (WGS) entry which is preliminary data.</text>
</comment>
<feature type="non-terminal residue" evidence="2">
    <location>
        <position position="538"/>
    </location>
</feature>
<sequence length="538" mass="56271">MAAAPPRRRSPRAGAAAPRGKSQGKTAAARAPERKVNGEARRRLGHYLHRDPQLEQAWHHQQSVLGTELLGERSHAMHEVPEFAAAFGSRAGRQSSNVHRNGDGGKKMMAAQALREALEKPPPRPEGVRTYASEAVSGATHLELGDGGEAAGAPGLTPRFEGCAGSRSGEQPHAKQDRGLRTYGADGRNSAETERRPAPSTRRHLWWEQQQAQRLMFGGLDAALASEPQRGDDRAEASFHGAAGQPAIRAQARDARGPECSTGRGLSHKALTERGGHDRIMSMPADEARAAMSTFGDGAGKATWEPLRRALMAAPPEGDMDRGEPYAGLSVAAEAGHAEKFAGRAGKGTWERSSLLGASSCVSPRITRAGPPPAWLGGGAAGSRAGEVIFQGRCGIAGESRYRADFSGEGPSGQAHAGVASWERPLEWSLPPGRGRPGPASRSTPALRTQAWGPPPEAASPRAATPRRHAGAAPPWGPPPGAASPRAATPRRHAGTVPLDAGGLSTEEDGPGARARRPRRGQPPPAAGGGGPRPRRGQ</sequence>
<feature type="compositionally biased region" description="Basic residues" evidence="1">
    <location>
        <begin position="1"/>
        <end position="11"/>
    </location>
</feature>
<dbReference type="EMBL" id="CAUYUJ010020149">
    <property type="protein sequence ID" value="CAK0896164.1"/>
    <property type="molecule type" value="Genomic_DNA"/>
</dbReference>
<dbReference type="Proteomes" id="UP001189429">
    <property type="component" value="Unassembled WGS sequence"/>
</dbReference>
<feature type="compositionally biased region" description="Low complexity" evidence="1">
    <location>
        <begin position="429"/>
        <end position="445"/>
    </location>
</feature>
<feature type="region of interest" description="Disordered" evidence="1">
    <location>
        <begin position="426"/>
        <end position="538"/>
    </location>
</feature>
<accession>A0ABN9XDW6</accession>